<evidence type="ECO:0000313" key="3">
    <source>
        <dbReference type="Proteomes" id="UP000184520"/>
    </source>
</evidence>
<dbReference type="RefSeq" id="WP_245819253.1">
    <property type="nucleotide sequence ID" value="NZ_FQWD01000006.1"/>
</dbReference>
<gene>
    <name evidence="2" type="ORF">SAMN05216361_3517</name>
</gene>
<feature type="transmembrane region" description="Helical" evidence="1">
    <location>
        <begin position="195"/>
        <end position="212"/>
    </location>
</feature>
<feature type="transmembrane region" description="Helical" evidence="1">
    <location>
        <begin position="12"/>
        <end position="31"/>
    </location>
</feature>
<keyword evidence="1" id="KW-0812">Transmembrane</keyword>
<organism evidence="2 3">
    <name type="scientific">Marisediminitalea aggregata</name>
    <dbReference type="NCBI Taxonomy" id="634436"/>
    <lineage>
        <taxon>Bacteria</taxon>
        <taxon>Pseudomonadati</taxon>
        <taxon>Pseudomonadota</taxon>
        <taxon>Gammaproteobacteria</taxon>
        <taxon>Alteromonadales</taxon>
        <taxon>Alteromonadaceae</taxon>
        <taxon>Marisediminitalea</taxon>
    </lineage>
</organism>
<feature type="transmembrane region" description="Helical" evidence="1">
    <location>
        <begin position="171"/>
        <end position="189"/>
    </location>
</feature>
<sequence>MSSNQLAGTASMLMALIYVCAFVYFGAMVSFPASNEADVVMAFVTQNVNALWIAYFTIYVIFGVLLAVVVIAIDDILSSCVNQTQNRLLRMGTLFGKIWVCLVIASGMIATIGMSHAVSTTAVSNEEAYRLWGVVSMLVESLGGGNELVGGVWVLLTSITALKQRMFGNTVNYTGCFVGLAGIATIYPAEVFTEIFGITQIIWFIAIGVSLIKRSPAGS</sequence>
<keyword evidence="1" id="KW-1133">Transmembrane helix</keyword>
<name>A0A1M5PMD2_9ALTE</name>
<dbReference type="Proteomes" id="UP000184520">
    <property type="component" value="Unassembled WGS sequence"/>
</dbReference>
<dbReference type="STRING" id="634436.SAMN05216361_3517"/>
<evidence type="ECO:0000313" key="2">
    <source>
        <dbReference type="EMBL" id="SHH02877.1"/>
    </source>
</evidence>
<dbReference type="AlphaFoldDB" id="A0A1M5PMD2"/>
<feature type="transmembrane region" description="Helical" evidence="1">
    <location>
        <begin position="51"/>
        <end position="73"/>
    </location>
</feature>
<reference evidence="3" key="1">
    <citation type="submission" date="2016-11" db="EMBL/GenBank/DDBJ databases">
        <authorList>
            <person name="Varghese N."/>
            <person name="Submissions S."/>
        </authorList>
    </citation>
    <scope>NUCLEOTIDE SEQUENCE [LARGE SCALE GENOMIC DNA]</scope>
    <source>
        <strain evidence="3">CGMCC 1.8995</strain>
    </source>
</reference>
<feature type="transmembrane region" description="Helical" evidence="1">
    <location>
        <begin position="134"/>
        <end position="159"/>
    </location>
</feature>
<dbReference type="EMBL" id="FQWD01000006">
    <property type="protein sequence ID" value="SHH02877.1"/>
    <property type="molecule type" value="Genomic_DNA"/>
</dbReference>
<keyword evidence="1" id="KW-0472">Membrane</keyword>
<evidence type="ECO:0008006" key="4">
    <source>
        <dbReference type="Google" id="ProtNLM"/>
    </source>
</evidence>
<proteinExistence type="predicted"/>
<feature type="transmembrane region" description="Helical" evidence="1">
    <location>
        <begin position="94"/>
        <end position="114"/>
    </location>
</feature>
<protein>
    <recommendedName>
        <fullName evidence="4">DUF4386 domain-containing protein</fullName>
    </recommendedName>
</protein>
<keyword evidence="3" id="KW-1185">Reference proteome</keyword>
<accession>A0A1M5PMD2</accession>
<evidence type="ECO:0000256" key="1">
    <source>
        <dbReference type="SAM" id="Phobius"/>
    </source>
</evidence>